<dbReference type="EMBL" id="CP011026">
    <property type="protein sequence ID" value="ATC88756.1"/>
    <property type="molecule type" value="Genomic_DNA"/>
</dbReference>
<protein>
    <submittedName>
        <fullName evidence="1">Uncharacterized protein</fullName>
    </submittedName>
</protein>
<evidence type="ECO:0000313" key="1">
    <source>
        <dbReference type="EMBL" id="ATC88756.1"/>
    </source>
</evidence>
<dbReference type="AlphaFoldDB" id="A0A290S9I7"/>
<organism evidence="1 2">
    <name type="scientific">Pseudoalteromonas arctica A 37-1-2</name>
    <dbReference type="NCBI Taxonomy" id="1117313"/>
    <lineage>
        <taxon>Bacteria</taxon>
        <taxon>Pseudomonadati</taxon>
        <taxon>Pseudomonadota</taxon>
        <taxon>Gammaproteobacteria</taxon>
        <taxon>Alteromonadales</taxon>
        <taxon>Pseudoalteromonadaceae</taxon>
        <taxon>Pseudoalteromonas</taxon>
    </lineage>
</organism>
<dbReference type="OrthoDB" id="7065882at2"/>
<dbReference type="KEGG" id="part:PARC_b0573"/>
<gene>
    <name evidence="1" type="ORF">PARC_b0573</name>
</gene>
<accession>A0A290S9I7</accession>
<sequence>MKLFDFLAQMSEEKFPLRIDYREHIGCVDVEVEAFSERWVVSFDEDGFVDFVIYKDIDAPDNENANLLESLFNRPQQAWINAAKDLDVEFISPYVFTGSDGEKYQITGLLSQFGGKNGTLISSRKDDDEACFEASKLDGFQSTGLNPTYYDKYDRENVIETLRDWAWNSKEQKPEWYGE</sequence>
<dbReference type="RefSeq" id="WP_010553074.1">
    <property type="nucleotide sequence ID" value="NZ_CP011026.1"/>
</dbReference>
<dbReference type="Proteomes" id="UP000016505">
    <property type="component" value="Chromosome II"/>
</dbReference>
<proteinExistence type="predicted"/>
<reference evidence="1 2" key="1">
    <citation type="journal article" date="2012" name="J. Bacteriol.">
        <title>Genome sequences of type strains of seven species of the marine bacterium Pseudoalteromonas.</title>
        <authorList>
            <person name="Xie B.B."/>
            <person name="Shu Y.L."/>
            <person name="Qin Q.L."/>
            <person name="Rong J.C."/>
            <person name="Zhang X.Y."/>
            <person name="Chen X.L."/>
            <person name="Shi M."/>
            <person name="He H.L."/>
            <person name="Zhou B.C."/>
            <person name="Zhang Y.Z."/>
        </authorList>
    </citation>
    <scope>NUCLEOTIDE SEQUENCE [LARGE SCALE GENOMIC DNA]</scope>
    <source>
        <strain evidence="1 2">A 37-1-2</strain>
    </source>
</reference>
<evidence type="ECO:0000313" key="2">
    <source>
        <dbReference type="Proteomes" id="UP000016505"/>
    </source>
</evidence>
<name>A0A290S9I7_9GAMM</name>